<dbReference type="Proteomes" id="UP000604046">
    <property type="component" value="Unassembled WGS sequence"/>
</dbReference>
<name>A0A812N521_9DINO</name>
<protein>
    <submittedName>
        <fullName evidence="1">Uncharacterized protein</fullName>
    </submittedName>
</protein>
<evidence type="ECO:0000313" key="2">
    <source>
        <dbReference type="Proteomes" id="UP000604046"/>
    </source>
</evidence>
<dbReference type="AlphaFoldDB" id="A0A812N521"/>
<accession>A0A812N521</accession>
<sequence length="77" mass="8860">MIEYTYLEWVLGGIFDNLAAQGYQGPSHSAEHILDTVERAHRKAVAKHEEVWQFLQDVRDTFSSCCSTPAETEEIRF</sequence>
<reference evidence="1" key="1">
    <citation type="submission" date="2021-02" db="EMBL/GenBank/DDBJ databases">
        <authorList>
            <person name="Dougan E. K."/>
            <person name="Rhodes N."/>
            <person name="Thang M."/>
            <person name="Chan C."/>
        </authorList>
    </citation>
    <scope>NUCLEOTIDE SEQUENCE</scope>
</reference>
<gene>
    <name evidence="1" type="ORF">SNAT2548_LOCUS14644</name>
</gene>
<organism evidence="1 2">
    <name type="scientific">Symbiodinium natans</name>
    <dbReference type="NCBI Taxonomy" id="878477"/>
    <lineage>
        <taxon>Eukaryota</taxon>
        <taxon>Sar</taxon>
        <taxon>Alveolata</taxon>
        <taxon>Dinophyceae</taxon>
        <taxon>Suessiales</taxon>
        <taxon>Symbiodiniaceae</taxon>
        <taxon>Symbiodinium</taxon>
    </lineage>
</organism>
<keyword evidence="2" id="KW-1185">Reference proteome</keyword>
<proteinExistence type="predicted"/>
<comment type="caution">
    <text evidence="1">The sequence shown here is derived from an EMBL/GenBank/DDBJ whole genome shotgun (WGS) entry which is preliminary data.</text>
</comment>
<evidence type="ECO:0000313" key="1">
    <source>
        <dbReference type="EMBL" id="CAE7276082.1"/>
    </source>
</evidence>
<dbReference type="EMBL" id="CAJNDS010001746">
    <property type="protein sequence ID" value="CAE7276082.1"/>
    <property type="molecule type" value="Genomic_DNA"/>
</dbReference>